<feature type="domain" description="Thiaminase-2/PQQC" evidence="3">
    <location>
        <begin position="4"/>
        <end position="203"/>
    </location>
</feature>
<dbReference type="Gene3D" id="1.20.910.10">
    <property type="entry name" value="Heme oxygenase-like"/>
    <property type="match status" value="1"/>
</dbReference>
<feature type="signal peptide" evidence="2">
    <location>
        <begin position="1"/>
        <end position="23"/>
    </location>
</feature>
<name>A0A7S1U1X3_9STRA</name>
<dbReference type="InterPro" id="IPR004305">
    <property type="entry name" value="Thiaminase-2/PQQC"/>
</dbReference>
<feature type="compositionally biased region" description="Basic residues" evidence="1">
    <location>
        <begin position="239"/>
        <end position="249"/>
    </location>
</feature>
<dbReference type="SUPFAM" id="SSF48613">
    <property type="entry name" value="Heme oxygenase-like"/>
    <property type="match status" value="1"/>
</dbReference>
<evidence type="ECO:0000313" key="4">
    <source>
        <dbReference type="EMBL" id="CAD9252865.1"/>
    </source>
</evidence>
<dbReference type="PANTHER" id="PTHR43198:SF2">
    <property type="entry name" value="SI:CH1073-67J19.1-RELATED"/>
    <property type="match status" value="1"/>
</dbReference>
<dbReference type="InterPro" id="IPR016084">
    <property type="entry name" value="Haem_Oase-like_multi-hlx"/>
</dbReference>
<dbReference type="InterPro" id="IPR050967">
    <property type="entry name" value="Thiamine_Salvage_TenA"/>
</dbReference>
<accession>A0A7S1U1X3</accession>
<dbReference type="EMBL" id="HBGJ01017484">
    <property type="protein sequence ID" value="CAD9252865.1"/>
    <property type="molecule type" value="Transcribed_RNA"/>
</dbReference>
<sequence>MARRSAMHAFVVGLADGAGAVTAESYETYVAQDAFFLHGFAQAYAAALSKLPPGDLDGLKRFHGLISAVLEELDLHLQVHPDLDLDSLEPLEATTAYLDFLKGVAGDPARQVNEVLAAMAPCMRLYAEIGSLLARALPDATSETNPFHSWVEQYAAEEFAAAAKEVDDLLDEYASLPGAASFEAMTELYNRAMELEFGFFDAQAVRGRGSPGALSKVRRQMDEDWKSTTTEAGTQRAQARAKARAKGTGKKGNGEL</sequence>
<keyword evidence="2" id="KW-0732">Signal</keyword>
<dbReference type="PANTHER" id="PTHR43198">
    <property type="entry name" value="BIFUNCTIONAL TH2 PROTEIN"/>
    <property type="match status" value="1"/>
</dbReference>
<dbReference type="GO" id="GO:0005829">
    <property type="term" value="C:cytosol"/>
    <property type="evidence" value="ECO:0007669"/>
    <property type="project" value="TreeGrafter"/>
</dbReference>
<gene>
    <name evidence="4" type="ORF">PPAR1163_LOCUS11229</name>
</gene>
<protein>
    <recommendedName>
        <fullName evidence="3">Thiaminase-2/PQQC domain-containing protein</fullName>
    </recommendedName>
</protein>
<dbReference type="AlphaFoldDB" id="A0A7S1U1X3"/>
<evidence type="ECO:0000256" key="1">
    <source>
        <dbReference type="SAM" id="MobiDB-lite"/>
    </source>
</evidence>
<evidence type="ECO:0000259" key="3">
    <source>
        <dbReference type="Pfam" id="PF03070"/>
    </source>
</evidence>
<feature type="region of interest" description="Disordered" evidence="1">
    <location>
        <begin position="208"/>
        <end position="256"/>
    </location>
</feature>
<evidence type="ECO:0000256" key="2">
    <source>
        <dbReference type="SAM" id="SignalP"/>
    </source>
</evidence>
<proteinExistence type="predicted"/>
<reference evidence="4" key="1">
    <citation type="submission" date="2021-01" db="EMBL/GenBank/DDBJ databases">
        <authorList>
            <person name="Corre E."/>
            <person name="Pelletier E."/>
            <person name="Niang G."/>
            <person name="Scheremetjew M."/>
            <person name="Finn R."/>
            <person name="Kale V."/>
            <person name="Holt S."/>
            <person name="Cochrane G."/>
            <person name="Meng A."/>
            <person name="Brown T."/>
            <person name="Cohen L."/>
        </authorList>
    </citation>
    <scope>NUCLEOTIDE SEQUENCE</scope>
    <source>
        <strain evidence="4">CCMP2877</strain>
    </source>
</reference>
<dbReference type="Pfam" id="PF03070">
    <property type="entry name" value="TENA_THI-4"/>
    <property type="match status" value="1"/>
</dbReference>
<dbReference type="GO" id="GO:0006772">
    <property type="term" value="P:thiamine metabolic process"/>
    <property type="evidence" value="ECO:0007669"/>
    <property type="project" value="UniProtKB-ARBA"/>
</dbReference>
<organism evidence="4">
    <name type="scientific">Phaeomonas parva</name>
    <dbReference type="NCBI Taxonomy" id="124430"/>
    <lineage>
        <taxon>Eukaryota</taxon>
        <taxon>Sar</taxon>
        <taxon>Stramenopiles</taxon>
        <taxon>Ochrophyta</taxon>
        <taxon>Pinguiophyceae</taxon>
        <taxon>Pinguiochrysidales</taxon>
        <taxon>Pinguiochrysidaceae</taxon>
        <taxon>Phaeomonas</taxon>
    </lineage>
</organism>
<feature type="chain" id="PRO_5031269466" description="Thiaminase-2/PQQC domain-containing protein" evidence="2">
    <location>
        <begin position="24"/>
        <end position="256"/>
    </location>
</feature>